<dbReference type="SUPFAM" id="SSF52317">
    <property type="entry name" value="Class I glutamine amidotransferase-like"/>
    <property type="match status" value="1"/>
</dbReference>
<evidence type="ECO:0000313" key="1">
    <source>
        <dbReference type="EMBL" id="MDR6269908.1"/>
    </source>
</evidence>
<dbReference type="Pfam" id="PF07722">
    <property type="entry name" value="Peptidase_C26"/>
    <property type="match status" value="1"/>
</dbReference>
<keyword evidence="2" id="KW-1185">Reference proteome</keyword>
<dbReference type="CDD" id="cd01745">
    <property type="entry name" value="GATase1_2"/>
    <property type="match status" value="1"/>
</dbReference>
<protein>
    <submittedName>
        <fullName evidence="1">Gamma-glutamyl-gamma-aminobutyrate hydrolase PuuD</fullName>
    </submittedName>
</protein>
<keyword evidence="1" id="KW-0378">Hydrolase</keyword>
<proteinExistence type="predicted"/>
<organism evidence="1 2">
    <name type="scientific">Arthrobacter russicus</name>
    <dbReference type="NCBI Taxonomy" id="172040"/>
    <lineage>
        <taxon>Bacteria</taxon>
        <taxon>Bacillati</taxon>
        <taxon>Actinomycetota</taxon>
        <taxon>Actinomycetes</taxon>
        <taxon>Micrococcales</taxon>
        <taxon>Micrococcaceae</taxon>
        <taxon>Arthrobacter</taxon>
    </lineage>
</organism>
<dbReference type="GO" id="GO:0016787">
    <property type="term" value="F:hydrolase activity"/>
    <property type="evidence" value="ECO:0007669"/>
    <property type="project" value="UniProtKB-KW"/>
</dbReference>
<dbReference type="EMBL" id="JAVDQF010000001">
    <property type="protein sequence ID" value="MDR6269908.1"/>
    <property type="molecule type" value="Genomic_DNA"/>
</dbReference>
<reference evidence="1 2" key="1">
    <citation type="submission" date="2023-07" db="EMBL/GenBank/DDBJ databases">
        <title>Sequencing the genomes of 1000 actinobacteria strains.</title>
        <authorList>
            <person name="Klenk H.-P."/>
        </authorList>
    </citation>
    <scope>NUCLEOTIDE SEQUENCE [LARGE SCALE GENOMIC DNA]</scope>
    <source>
        <strain evidence="1 2">DSM 14555</strain>
    </source>
</reference>
<accession>A0ABU1JC15</accession>
<gene>
    <name evidence="1" type="ORF">JOE69_002146</name>
</gene>
<dbReference type="InterPro" id="IPR044668">
    <property type="entry name" value="PuuD-like"/>
</dbReference>
<dbReference type="Gene3D" id="3.40.50.880">
    <property type="match status" value="1"/>
</dbReference>
<sequence length="264" mass="27842">MASNGISFQPDQRSGYRPRIGLTTYLQRGAWGVWDEVAAILPAAYTSSVLAAGGTSLLLPPVFGDDGPDTSVLDVLDGLIVSGGVDVDPAHYGAPPHPKTSSQTERDVFDLALTDAALAAGLPLLAICRGAQILNVARGGTLHQHLPDLLPDADYQPAPGVFGSVAFETEPGTVSRQLLGERATAPVYHHQAIDVVGRGLKVTARAADGTVEAIEADGRGWNLGVQFHPEQNSADSRLFLGLVDEARKYAQARPGARYQEEVSD</sequence>
<comment type="caution">
    <text evidence="1">The sequence shown here is derived from an EMBL/GenBank/DDBJ whole genome shotgun (WGS) entry which is preliminary data.</text>
</comment>
<name>A0ABU1JC15_9MICC</name>
<dbReference type="PANTHER" id="PTHR43235">
    <property type="entry name" value="GLUTAMINE AMIDOTRANSFERASE PB2B2.05-RELATED"/>
    <property type="match status" value="1"/>
</dbReference>
<dbReference type="PROSITE" id="PS51273">
    <property type="entry name" value="GATASE_TYPE_1"/>
    <property type="match status" value="1"/>
</dbReference>
<evidence type="ECO:0000313" key="2">
    <source>
        <dbReference type="Proteomes" id="UP001185069"/>
    </source>
</evidence>
<dbReference type="PANTHER" id="PTHR43235:SF1">
    <property type="entry name" value="GLUTAMINE AMIDOTRANSFERASE PB2B2.05-RELATED"/>
    <property type="match status" value="1"/>
</dbReference>
<dbReference type="InterPro" id="IPR029062">
    <property type="entry name" value="Class_I_gatase-like"/>
</dbReference>
<dbReference type="Proteomes" id="UP001185069">
    <property type="component" value="Unassembled WGS sequence"/>
</dbReference>
<dbReference type="RefSeq" id="WP_309798610.1">
    <property type="nucleotide sequence ID" value="NZ_BAAAHY010000005.1"/>
</dbReference>
<dbReference type="InterPro" id="IPR011697">
    <property type="entry name" value="Peptidase_C26"/>
</dbReference>